<sequence>MDHSERNSPRYLSSPDKKQLSNLDELSQKRPMSSSRRAGNKSFIYGDRPVLPHIKKDQPIHVILEGLKVDKRSRPEPTPRVVKREEHQMPEDFLENFELPYKPPFKAAILPQTGTLSKVDFTPRPKPKPKRATKLHQKDSTRTQTAFSLRSVPLDIADSEDVVTNSAVDGKASQISTHSYKSTKDLVEEARRMAESGPKLKKSASSKRASSMKGTKAAKTKSASTEDAPDQMQTAGGDTVEDIILRLKQQAKYGLESESDKKIKEIMINVVKRTKEVLGETAITLEEGLFSDHEEQEEEPEPTVSSEQKEGTETVTEEESVPPVIQEALENLQKAAKDELTVPEVEIDKAESSRLSEDFSFQPTEAGRITSASSKTTEKSILDIEELKKTANLNLNVTKEDMISASGFKKKLHADKRPIKTVKEVKVKSEEEKIPNVHYFCTLTQDIQMSDPARNVWKKYHVPSKFAATQALTELFDEPRHGQIVDSIENPIGSGGESLFEKQSQAAERIMNEAYRIARTASKHNDLDQLKLQAAELLEPLTIIGDKVELKTDLSFFYWEPAPPKWSVQPNIVKGVMCPLYESAAGLAEWQIKHAEMLAAESEESDLEDYNAEEEKEREAADFRIKLTINKANSLTDLTSIVTKAKEEDEKKKHVEEIESEHKSTSGEDETTLISRPSDSHPKPPVTLRFGEEIQPIEKRTVTKAYSCPNFTNHIEEDDVPIIFQDYGTVIEEIKNQKTQLEDRRKNVTEKVDEEDEVDTTVKISSEIEYFTDSDKKELTQVSLKKSASDSNIRQTLAEEALEAGRSYVLLPPQPKRKKKNAKDWKRIEDMEKLFMTTRLPERCSSLPLLPFGRKQLEIQLRVPQRIRSRNQGSEPDIFNFESYKQKHNFKPNNVSSEREWVRSIWNDWFDYVFPPTPVASESEEDDDNFSDYQSDLGDKPEKEKEEKSVVYDDDIVLEPICKDNEDREVVMEALTAEVVRLSEKIDSEEQANAYDYCRRGAILRKLGNIRQALWNLNKAIRLEPTLLDAYWHRHFIYLLQNKLKLASEDLNFILKVNKKHAEAFRSRAEISKADGDLTMAIVNYTQAIKINPTDHESFYQRGLMYEKKGDILLAMEDYANVSRLNPKRTIAMFKRAMHHFKNENWANAVNEFSELLRHDNRNADAYLYRGRAHGNMSDWSDAIFDLTTCIHLNPKCAQAFYYRGCLLRRCHPKQALLDFSVSLMIDDSHENILSYLHRGILYDEIGRHEDAIMDFEAVVKLDRDMACAHVNLGLIYLNRMGNPHRAIKKLTAAIKADPTYIKAYVCRAEAYTRLNQHKQALLDFTRAIHIRPDVHNFYLFRGELVRKLGNLQLASFCVKQAAELNIGLGTMPTQQAIVQSFLKNYDQAIECLETACKANPQVELLQLLGKTQMKAQKWSDACTSFQKALDLLRPWKDSESWPIEASEIHFLMGQCCMEDRKFLNAQQSFDLAIQSKPNYAEAYYQRGLAKIHNKERAINDFNKALAISPNLFEAYLCRACYYGMKNNYKKAILNCNEALKIQPKSVRALLYRGALKYHIKAYKLAIFDLTIAINYLPTSAIIYFNRALCYDASGYYQEALRDYSIVLTLGDKLEMQVLTNRALVYMKLNDHNNAVNDLFLVEKITPSDVAILFTIGICLHRLRKLEEAVKYFTRVLSYRKLDLNALVARGNVFLDYGNELGLLYAKRDYARAISLKADYIPARINLAYALQVYGHYQRAWHQFTACIEIDSKCQRAYEGRSIINLQMSDFFAAFQDINAAIRCHPTAELYNNRGVIFELTRDGQNAMANYKKAIEIDSSYSLSYYNAANIYMRQKQYSQALTYLDNALKWDPSSESAYLNRAIVKVFLKDMKSALKDMNQAVRLAPRAAINYLNRANINRSIGKLIEAERDYSKALHLQPDDPLVHKRRADTRAMLNRKDSAMEDYKRAIDLETKNLVRISV</sequence>
<dbReference type="SUPFAM" id="SSF81901">
    <property type="entry name" value="HCP-like"/>
    <property type="match status" value="1"/>
</dbReference>
<feature type="repeat" description="TPR" evidence="3">
    <location>
        <begin position="1062"/>
        <end position="1095"/>
    </location>
</feature>
<dbReference type="SUPFAM" id="SSF48452">
    <property type="entry name" value="TPR-like"/>
    <property type="match status" value="5"/>
</dbReference>
<gene>
    <name evidence="6" type="ORF">DGYR_LOCUS3336</name>
</gene>
<dbReference type="PANTHER" id="PTHR44858:SF1">
    <property type="entry name" value="UDP-N-ACETYLGLUCOSAMINE--PEPTIDE N-ACETYLGLUCOSAMINYLTRANSFERASE SPINDLY-RELATED"/>
    <property type="match status" value="1"/>
</dbReference>
<dbReference type="InterPro" id="IPR019734">
    <property type="entry name" value="TPR_rpt"/>
</dbReference>
<accession>A0A7I8VGI0</accession>
<dbReference type="Pfam" id="PF13181">
    <property type="entry name" value="TPR_8"/>
    <property type="match status" value="1"/>
</dbReference>
<keyword evidence="7" id="KW-1185">Reference proteome</keyword>
<feature type="repeat" description="TPR" evidence="3">
    <location>
        <begin position="1890"/>
        <end position="1923"/>
    </location>
</feature>
<dbReference type="PANTHER" id="PTHR44858">
    <property type="entry name" value="TETRATRICOPEPTIDE REPEAT PROTEIN 6"/>
    <property type="match status" value="1"/>
</dbReference>
<feature type="repeat" description="TPR" evidence="3">
    <location>
        <begin position="1822"/>
        <end position="1855"/>
    </location>
</feature>
<dbReference type="InterPro" id="IPR011990">
    <property type="entry name" value="TPR-like_helical_dom_sf"/>
</dbReference>
<dbReference type="Pfam" id="PF13432">
    <property type="entry name" value="TPR_16"/>
    <property type="match status" value="2"/>
</dbReference>
<feature type="compositionally biased region" description="Basic residues" evidence="5">
    <location>
        <begin position="125"/>
        <end position="135"/>
    </location>
</feature>
<dbReference type="Gene3D" id="1.25.40.10">
    <property type="entry name" value="Tetratricopeptide repeat domain"/>
    <property type="match status" value="11"/>
</dbReference>
<feature type="region of interest" description="Disordered" evidence="5">
    <location>
        <begin position="1"/>
        <end position="47"/>
    </location>
</feature>
<feature type="region of interest" description="Disordered" evidence="5">
    <location>
        <begin position="647"/>
        <end position="687"/>
    </location>
</feature>
<dbReference type="PROSITE" id="PS50005">
    <property type="entry name" value="TPR"/>
    <property type="match status" value="9"/>
</dbReference>
<feature type="region of interest" description="Disordered" evidence="5">
    <location>
        <begin position="287"/>
        <end position="323"/>
    </location>
</feature>
<reference evidence="6 7" key="1">
    <citation type="submission" date="2020-08" db="EMBL/GenBank/DDBJ databases">
        <authorList>
            <person name="Hejnol A."/>
        </authorList>
    </citation>
    <scope>NUCLEOTIDE SEQUENCE [LARGE SCALE GENOMIC DNA]</scope>
</reference>
<evidence type="ECO:0000256" key="5">
    <source>
        <dbReference type="SAM" id="MobiDB-lite"/>
    </source>
</evidence>
<feature type="compositionally biased region" description="Polar residues" evidence="5">
    <location>
        <begin position="20"/>
        <end position="37"/>
    </location>
</feature>
<feature type="repeat" description="TPR" evidence="3">
    <location>
        <begin position="1788"/>
        <end position="1821"/>
    </location>
</feature>
<organism evidence="6 7">
    <name type="scientific">Dimorphilus gyrociliatus</name>
    <dbReference type="NCBI Taxonomy" id="2664684"/>
    <lineage>
        <taxon>Eukaryota</taxon>
        <taxon>Metazoa</taxon>
        <taxon>Spiralia</taxon>
        <taxon>Lophotrochozoa</taxon>
        <taxon>Annelida</taxon>
        <taxon>Polychaeta</taxon>
        <taxon>Polychaeta incertae sedis</taxon>
        <taxon>Dinophilidae</taxon>
        <taxon>Dimorphilus</taxon>
    </lineage>
</organism>
<feature type="repeat" description="TPR" evidence="3">
    <location>
        <begin position="1650"/>
        <end position="1683"/>
    </location>
</feature>
<feature type="region of interest" description="Disordered" evidence="5">
    <location>
        <begin position="189"/>
        <end position="237"/>
    </location>
</feature>
<name>A0A7I8VGI0_9ANNE</name>
<feature type="coiled-coil region" evidence="4">
    <location>
        <begin position="731"/>
        <end position="758"/>
    </location>
</feature>
<feature type="compositionally biased region" description="Basic and acidic residues" evidence="5">
    <location>
        <begin position="937"/>
        <end position="946"/>
    </location>
</feature>
<dbReference type="SMART" id="SM00028">
    <property type="entry name" value="TPR"/>
    <property type="match status" value="25"/>
</dbReference>
<feature type="repeat" description="TPR" evidence="3">
    <location>
        <begin position="1233"/>
        <end position="1266"/>
    </location>
</feature>
<keyword evidence="4" id="KW-0175">Coiled coil</keyword>
<proteinExistence type="predicted"/>
<evidence type="ECO:0000256" key="2">
    <source>
        <dbReference type="ARBA" id="ARBA00022803"/>
    </source>
</evidence>
<evidence type="ECO:0000256" key="1">
    <source>
        <dbReference type="ARBA" id="ARBA00022737"/>
    </source>
</evidence>
<feature type="region of interest" description="Disordered" evidence="5">
    <location>
        <begin position="112"/>
        <end position="147"/>
    </location>
</feature>
<dbReference type="PROSITE" id="PS50293">
    <property type="entry name" value="TPR_REGION"/>
    <property type="match status" value="1"/>
</dbReference>
<feature type="compositionally biased region" description="Basic and acidic residues" evidence="5">
    <location>
        <begin position="647"/>
        <end position="666"/>
    </location>
</feature>
<feature type="repeat" description="TPR" evidence="3">
    <location>
        <begin position="994"/>
        <end position="1027"/>
    </location>
</feature>
<feature type="compositionally biased region" description="Low complexity" evidence="5">
    <location>
        <begin position="206"/>
        <end position="225"/>
    </location>
</feature>
<dbReference type="EMBL" id="CAJFCJ010000005">
    <property type="protein sequence ID" value="CAD5114500.1"/>
    <property type="molecule type" value="Genomic_DNA"/>
</dbReference>
<protein>
    <submittedName>
        <fullName evidence="6">DgyrCDS3624</fullName>
    </submittedName>
</protein>
<feature type="repeat" description="TPR" evidence="3">
    <location>
        <begin position="1096"/>
        <end position="1129"/>
    </location>
</feature>
<dbReference type="Proteomes" id="UP000549394">
    <property type="component" value="Unassembled WGS sequence"/>
</dbReference>
<dbReference type="InterPro" id="IPR050498">
    <property type="entry name" value="Ycf3"/>
</dbReference>
<feature type="region of interest" description="Disordered" evidence="5">
    <location>
        <begin position="919"/>
        <end position="946"/>
    </location>
</feature>
<keyword evidence="1" id="KW-0677">Repeat</keyword>
<evidence type="ECO:0000256" key="3">
    <source>
        <dbReference type="PROSITE-ProRule" id="PRU00339"/>
    </source>
</evidence>
<comment type="caution">
    <text evidence="6">The sequence shown here is derived from an EMBL/GenBank/DDBJ whole genome shotgun (WGS) entry which is preliminary data.</text>
</comment>
<evidence type="ECO:0000313" key="6">
    <source>
        <dbReference type="EMBL" id="CAD5114500.1"/>
    </source>
</evidence>
<dbReference type="OrthoDB" id="1658288at2759"/>
<evidence type="ECO:0000256" key="4">
    <source>
        <dbReference type="SAM" id="Coils"/>
    </source>
</evidence>
<feature type="repeat" description="TPR" evidence="3">
    <location>
        <begin position="1302"/>
        <end position="1335"/>
    </location>
</feature>
<dbReference type="Pfam" id="PF14559">
    <property type="entry name" value="TPR_19"/>
    <property type="match status" value="1"/>
</dbReference>
<evidence type="ECO:0000313" key="7">
    <source>
        <dbReference type="Proteomes" id="UP000549394"/>
    </source>
</evidence>
<keyword evidence="2 3" id="KW-0802">TPR repeat</keyword>